<keyword evidence="2" id="KW-1185">Reference proteome</keyword>
<accession>A0AC60NS39</accession>
<evidence type="ECO:0000313" key="1">
    <source>
        <dbReference type="EMBL" id="KAG0409954.1"/>
    </source>
</evidence>
<protein>
    <submittedName>
        <fullName evidence="1">Uncharacterized protein</fullName>
    </submittedName>
</protein>
<proteinExistence type="predicted"/>
<dbReference type="Proteomes" id="UP000805193">
    <property type="component" value="Unassembled WGS sequence"/>
</dbReference>
<name>A0AC60NS39_IXOPE</name>
<gene>
    <name evidence="1" type="ORF">HPB47_012960</name>
</gene>
<organism evidence="1 2">
    <name type="scientific">Ixodes persulcatus</name>
    <name type="common">Taiga tick</name>
    <dbReference type="NCBI Taxonomy" id="34615"/>
    <lineage>
        <taxon>Eukaryota</taxon>
        <taxon>Metazoa</taxon>
        <taxon>Ecdysozoa</taxon>
        <taxon>Arthropoda</taxon>
        <taxon>Chelicerata</taxon>
        <taxon>Arachnida</taxon>
        <taxon>Acari</taxon>
        <taxon>Parasitiformes</taxon>
        <taxon>Ixodida</taxon>
        <taxon>Ixodoidea</taxon>
        <taxon>Ixodidae</taxon>
        <taxon>Ixodinae</taxon>
        <taxon>Ixodes</taxon>
    </lineage>
</organism>
<reference evidence="1 2" key="1">
    <citation type="journal article" date="2020" name="Cell">
        <title>Large-Scale Comparative Analyses of Tick Genomes Elucidate Their Genetic Diversity and Vector Capacities.</title>
        <authorList>
            <consortium name="Tick Genome and Microbiome Consortium (TIGMIC)"/>
            <person name="Jia N."/>
            <person name="Wang J."/>
            <person name="Shi W."/>
            <person name="Du L."/>
            <person name="Sun Y."/>
            <person name="Zhan W."/>
            <person name="Jiang J.F."/>
            <person name="Wang Q."/>
            <person name="Zhang B."/>
            <person name="Ji P."/>
            <person name="Bell-Sakyi L."/>
            <person name="Cui X.M."/>
            <person name="Yuan T.T."/>
            <person name="Jiang B.G."/>
            <person name="Yang W.F."/>
            <person name="Lam T.T."/>
            <person name="Chang Q.C."/>
            <person name="Ding S.J."/>
            <person name="Wang X.J."/>
            <person name="Zhu J.G."/>
            <person name="Ruan X.D."/>
            <person name="Zhao L."/>
            <person name="Wei J.T."/>
            <person name="Ye R.Z."/>
            <person name="Que T.C."/>
            <person name="Du C.H."/>
            <person name="Zhou Y.H."/>
            <person name="Cheng J.X."/>
            <person name="Dai P.F."/>
            <person name="Guo W.B."/>
            <person name="Han X.H."/>
            <person name="Huang E.J."/>
            <person name="Li L.F."/>
            <person name="Wei W."/>
            <person name="Gao Y.C."/>
            <person name="Liu J.Z."/>
            <person name="Shao H.Z."/>
            <person name="Wang X."/>
            <person name="Wang C.C."/>
            <person name="Yang T.C."/>
            <person name="Huo Q.B."/>
            <person name="Li W."/>
            <person name="Chen H.Y."/>
            <person name="Chen S.E."/>
            <person name="Zhou L.G."/>
            <person name="Ni X.B."/>
            <person name="Tian J.H."/>
            <person name="Sheng Y."/>
            <person name="Liu T."/>
            <person name="Pan Y.S."/>
            <person name="Xia L.Y."/>
            <person name="Li J."/>
            <person name="Zhao F."/>
            <person name="Cao W.C."/>
        </authorList>
    </citation>
    <scope>NUCLEOTIDE SEQUENCE [LARGE SCALE GENOMIC DNA]</scope>
    <source>
        <strain evidence="1">Iper-2018</strain>
    </source>
</reference>
<sequence>MVHQLNDVFKSLHDERDELAAQVHQMACDKEANEHALADLKADITGLYGAISNYEEELAEAHAEVESMRAQNEELSNLAAEVNEKLKQEMELRENDRLKDRLKELQKKVEGLNFDLRHTRDVEANKRSQMDKLYKEAQNEIKLLNKTLADVALEGIVNQIVNKEASDSLTSDKSFHVVVVPAKSDTTSSVIQGSLVVYSGFSWWRQAGHRGCSLSSAFFEFFSRV</sequence>
<evidence type="ECO:0000313" key="2">
    <source>
        <dbReference type="Proteomes" id="UP000805193"/>
    </source>
</evidence>
<comment type="caution">
    <text evidence="1">The sequence shown here is derived from an EMBL/GenBank/DDBJ whole genome shotgun (WGS) entry which is preliminary data.</text>
</comment>
<dbReference type="EMBL" id="JABSTQ010011574">
    <property type="protein sequence ID" value="KAG0409954.1"/>
    <property type="molecule type" value="Genomic_DNA"/>
</dbReference>